<name>A0AAE1QSQ3_9SOLA</name>
<proteinExistence type="predicted"/>
<dbReference type="PRINTS" id="PR00391">
    <property type="entry name" value="PITRANSFER"/>
</dbReference>
<organism evidence="2 3">
    <name type="scientific">Anisodus tanguticus</name>
    <dbReference type="NCBI Taxonomy" id="243964"/>
    <lineage>
        <taxon>Eukaryota</taxon>
        <taxon>Viridiplantae</taxon>
        <taxon>Streptophyta</taxon>
        <taxon>Embryophyta</taxon>
        <taxon>Tracheophyta</taxon>
        <taxon>Spermatophyta</taxon>
        <taxon>Magnoliopsida</taxon>
        <taxon>eudicotyledons</taxon>
        <taxon>Gunneridae</taxon>
        <taxon>Pentapetalae</taxon>
        <taxon>asterids</taxon>
        <taxon>lamiids</taxon>
        <taxon>Solanales</taxon>
        <taxon>Solanaceae</taxon>
        <taxon>Solanoideae</taxon>
        <taxon>Hyoscyameae</taxon>
        <taxon>Anisodus</taxon>
    </lineage>
</organism>
<sequence>MPLTVEEYQIGQLFSVAEASKNQTGGGEGVEVVKNEPFENYDLLGGEFTKGQYTYKIYHLASRVPNFIKIMIPKSMLEIHEEAWNAYPYCRTVLTNPFMKDDFFLRIETMHYPDDGQQPNIHKLPPEKLNKREVIFLDIANDPVSSISVTKEISATTRTVLDSTIFLIRTDSFEFLLLSLIRFSIKMKENFKRILKLKYQSATGTGTDLYTGTITGLGTLTGTGTGYGFGTGTDFGTCTMYGFGT</sequence>
<dbReference type="InterPro" id="IPR055261">
    <property type="entry name" value="PI_transfer_N"/>
</dbReference>
<dbReference type="EMBL" id="JAVYJV010000027">
    <property type="protein sequence ID" value="KAK4337427.1"/>
    <property type="molecule type" value="Genomic_DNA"/>
</dbReference>
<feature type="domain" description="Phosphatidylinositol transfer protein N-terminal" evidence="1">
    <location>
        <begin position="1"/>
        <end position="155"/>
    </location>
</feature>
<comment type="caution">
    <text evidence="2">The sequence shown here is derived from an EMBL/GenBank/DDBJ whole genome shotgun (WGS) entry which is preliminary data.</text>
</comment>
<reference evidence="2" key="1">
    <citation type="submission" date="2023-12" db="EMBL/GenBank/DDBJ databases">
        <title>Genome assembly of Anisodus tanguticus.</title>
        <authorList>
            <person name="Wang Y.-J."/>
        </authorList>
    </citation>
    <scope>NUCLEOTIDE SEQUENCE</scope>
    <source>
        <strain evidence="2">KB-2021</strain>
        <tissue evidence="2">Leaf</tissue>
    </source>
</reference>
<dbReference type="InterPro" id="IPR001666">
    <property type="entry name" value="PI_transfer"/>
</dbReference>
<accession>A0AAE1QSQ3</accession>
<dbReference type="Proteomes" id="UP001291623">
    <property type="component" value="Unassembled WGS sequence"/>
</dbReference>
<dbReference type="PANTHER" id="PTHR10658">
    <property type="entry name" value="PHOSPHATIDYLINOSITOL TRANSFER PROTEIN"/>
    <property type="match status" value="1"/>
</dbReference>
<evidence type="ECO:0000313" key="2">
    <source>
        <dbReference type="EMBL" id="KAK4337427.1"/>
    </source>
</evidence>
<gene>
    <name evidence="2" type="ORF">RND71_043538</name>
</gene>
<keyword evidence="3" id="KW-1185">Reference proteome</keyword>
<dbReference type="InterPro" id="IPR023393">
    <property type="entry name" value="START-like_dom_sf"/>
</dbReference>
<dbReference type="Gene3D" id="3.30.530.20">
    <property type="match status" value="1"/>
</dbReference>
<dbReference type="PANTHER" id="PTHR10658:SF11">
    <property type="entry name" value="VIBRATOR, ISOFORM B"/>
    <property type="match status" value="1"/>
</dbReference>
<dbReference type="GO" id="GO:0005737">
    <property type="term" value="C:cytoplasm"/>
    <property type="evidence" value="ECO:0007669"/>
    <property type="project" value="TreeGrafter"/>
</dbReference>
<evidence type="ECO:0000259" key="1">
    <source>
        <dbReference type="Pfam" id="PF02121"/>
    </source>
</evidence>
<dbReference type="Pfam" id="PF02121">
    <property type="entry name" value="IP_trans"/>
    <property type="match status" value="1"/>
</dbReference>
<evidence type="ECO:0000313" key="3">
    <source>
        <dbReference type="Proteomes" id="UP001291623"/>
    </source>
</evidence>
<dbReference type="GO" id="GO:0008526">
    <property type="term" value="F:phosphatidylinositol transfer activity"/>
    <property type="evidence" value="ECO:0007669"/>
    <property type="project" value="TreeGrafter"/>
</dbReference>
<dbReference type="GO" id="GO:0008525">
    <property type="term" value="F:phosphatidylcholine transporter activity"/>
    <property type="evidence" value="ECO:0007669"/>
    <property type="project" value="TreeGrafter"/>
</dbReference>
<protein>
    <recommendedName>
        <fullName evidence="1">Phosphatidylinositol transfer protein N-terminal domain-containing protein</fullName>
    </recommendedName>
</protein>
<dbReference type="SUPFAM" id="SSF55961">
    <property type="entry name" value="Bet v1-like"/>
    <property type="match status" value="1"/>
</dbReference>
<dbReference type="GO" id="GO:0035091">
    <property type="term" value="F:phosphatidylinositol binding"/>
    <property type="evidence" value="ECO:0007669"/>
    <property type="project" value="TreeGrafter"/>
</dbReference>
<dbReference type="AlphaFoldDB" id="A0AAE1QSQ3"/>
<dbReference type="GO" id="GO:0031210">
    <property type="term" value="F:phosphatidylcholine binding"/>
    <property type="evidence" value="ECO:0007669"/>
    <property type="project" value="TreeGrafter"/>
</dbReference>